<dbReference type="GO" id="GO:0000166">
    <property type="term" value="F:nucleotide binding"/>
    <property type="evidence" value="ECO:0007669"/>
    <property type="project" value="InterPro"/>
</dbReference>
<dbReference type="PANTHER" id="PTHR43818:SF11">
    <property type="entry name" value="BCDNA.GH03377"/>
    <property type="match status" value="1"/>
</dbReference>
<dbReference type="Gene3D" id="3.40.50.720">
    <property type="entry name" value="NAD(P)-binding Rossmann-like Domain"/>
    <property type="match status" value="1"/>
</dbReference>
<feature type="domain" description="Gfo/Idh/MocA-like oxidoreductase N-terminal" evidence="2">
    <location>
        <begin position="8"/>
        <end position="119"/>
    </location>
</feature>
<dbReference type="EMBL" id="WWHY01000001">
    <property type="protein sequence ID" value="MYR31653.1"/>
    <property type="molecule type" value="Genomic_DNA"/>
</dbReference>
<name>A0A7K2INW4_9ACTN</name>
<evidence type="ECO:0000313" key="4">
    <source>
        <dbReference type="EMBL" id="MYR31653.1"/>
    </source>
</evidence>
<protein>
    <submittedName>
        <fullName evidence="4">Gfo/Idh/MocA family oxidoreductase</fullName>
    </submittedName>
</protein>
<evidence type="ECO:0000256" key="1">
    <source>
        <dbReference type="ARBA" id="ARBA00023002"/>
    </source>
</evidence>
<evidence type="ECO:0000313" key="5">
    <source>
        <dbReference type="Proteomes" id="UP000467124"/>
    </source>
</evidence>
<dbReference type="InterPro" id="IPR050463">
    <property type="entry name" value="Gfo/Idh/MocA_oxidrdct_glycsds"/>
</dbReference>
<dbReference type="PANTHER" id="PTHR43818">
    <property type="entry name" value="BCDNA.GH03377"/>
    <property type="match status" value="1"/>
</dbReference>
<keyword evidence="1" id="KW-0560">Oxidoreductase</keyword>
<organism evidence="4 5">
    <name type="scientific">Nocardiopsis alba</name>
    <dbReference type="NCBI Taxonomy" id="53437"/>
    <lineage>
        <taxon>Bacteria</taxon>
        <taxon>Bacillati</taxon>
        <taxon>Actinomycetota</taxon>
        <taxon>Actinomycetes</taxon>
        <taxon>Streptosporangiales</taxon>
        <taxon>Nocardiopsidaceae</taxon>
        <taxon>Nocardiopsis</taxon>
    </lineage>
</organism>
<dbReference type="InterPro" id="IPR036291">
    <property type="entry name" value="NAD(P)-bd_dom_sf"/>
</dbReference>
<comment type="caution">
    <text evidence="4">The sequence shown here is derived from an EMBL/GenBank/DDBJ whole genome shotgun (WGS) entry which is preliminary data.</text>
</comment>
<reference evidence="4 5" key="1">
    <citation type="journal article" date="2019" name="Nat. Commun.">
        <title>The antimicrobial potential of Streptomyces from insect microbiomes.</title>
        <authorList>
            <person name="Chevrette M.G."/>
            <person name="Carlson C.M."/>
            <person name="Ortega H.E."/>
            <person name="Thomas C."/>
            <person name="Ananiev G.E."/>
            <person name="Barns K.J."/>
            <person name="Book A.J."/>
            <person name="Cagnazzo J."/>
            <person name="Carlos C."/>
            <person name="Flanigan W."/>
            <person name="Grubbs K.J."/>
            <person name="Horn H.A."/>
            <person name="Hoffmann F.M."/>
            <person name="Klassen J.L."/>
            <person name="Knack J.J."/>
            <person name="Lewin G.R."/>
            <person name="McDonald B.R."/>
            <person name="Muller L."/>
            <person name="Melo W.G.P."/>
            <person name="Pinto-Tomas A.A."/>
            <person name="Schmitz A."/>
            <person name="Wendt-Pienkowski E."/>
            <person name="Wildman S."/>
            <person name="Zhao M."/>
            <person name="Zhang F."/>
            <person name="Bugni T.S."/>
            <person name="Andes D.R."/>
            <person name="Pupo M.T."/>
            <person name="Currie C.R."/>
        </authorList>
    </citation>
    <scope>NUCLEOTIDE SEQUENCE [LARGE SCALE GENOMIC DNA]</scope>
    <source>
        <strain evidence="4 5">SID5840</strain>
    </source>
</reference>
<dbReference type="GO" id="GO:0016491">
    <property type="term" value="F:oxidoreductase activity"/>
    <property type="evidence" value="ECO:0007669"/>
    <property type="project" value="UniProtKB-KW"/>
</dbReference>
<accession>A0A7K2INW4</accession>
<proteinExistence type="predicted"/>
<dbReference type="AlphaFoldDB" id="A0A7K2INW4"/>
<dbReference type="Pfam" id="PF01408">
    <property type="entry name" value="GFO_IDH_MocA"/>
    <property type="match status" value="1"/>
</dbReference>
<dbReference type="RefSeq" id="WP_161110376.1">
    <property type="nucleotide sequence ID" value="NZ_JBHYKC010000005.1"/>
</dbReference>
<dbReference type="InterPro" id="IPR055170">
    <property type="entry name" value="GFO_IDH_MocA-like_dom"/>
</dbReference>
<dbReference type="Gene3D" id="3.30.360.10">
    <property type="entry name" value="Dihydrodipicolinate Reductase, domain 2"/>
    <property type="match status" value="1"/>
</dbReference>
<evidence type="ECO:0000259" key="3">
    <source>
        <dbReference type="Pfam" id="PF22725"/>
    </source>
</evidence>
<gene>
    <name evidence="4" type="ORF">GTW20_05060</name>
</gene>
<dbReference type="SUPFAM" id="SSF51735">
    <property type="entry name" value="NAD(P)-binding Rossmann-fold domains"/>
    <property type="match status" value="1"/>
</dbReference>
<dbReference type="SUPFAM" id="SSF55347">
    <property type="entry name" value="Glyceraldehyde-3-phosphate dehydrogenase-like, C-terminal domain"/>
    <property type="match status" value="1"/>
</dbReference>
<dbReference type="InterPro" id="IPR000683">
    <property type="entry name" value="Gfo/Idh/MocA-like_OxRdtase_N"/>
</dbReference>
<dbReference type="Proteomes" id="UP000467124">
    <property type="component" value="Unassembled WGS sequence"/>
</dbReference>
<dbReference type="Pfam" id="PF22725">
    <property type="entry name" value="GFO_IDH_MocA_C3"/>
    <property type="match status" value="1"/>
</dbReference>
<sequence>MSLADRPRVGVIGAGWGAKLHLEGFKRTGRVDLVALTSRTRGTAEKLATEYGVDSVVDTLDELIDAVDVVSVATPPQAHEEAVLRAAAAGRHVLCDKPMALDSEASEAMLRAVREHRVHHATGFIWRLDPAFTHMRRLLAEGVVGRPLHVSTTCTMGVPVLPFTWMYEERHGGGALMQHGTHVLDRVRYLLGEEFSRLMGRLHRDVTVAERGPRFHNVLDAFAYAGDSGGRRVEEGVPVTVDTGYEILGETGSGTRLSFLESWHSAGGRSDHVEIHGEEATLEWAGGVVRLLGAGREPEDITVEGSSTSGANTPREHGLRMWHRLADLFLDDIQGGADGALPTLDDGHQVMRVVDAVRRSDKSEHWESV</sequence>
<feature type="domain" description="GFO/IDH/MocA-like oxidoreductase" evidence="3">
    <location>
        <begin position="132"/>
        <end position="283"/>
    </location>
</feature>
<evidence type="ECO:0000259" key="2">
    <source>
        <dbReference type="Pfam" id="PF01408"/>
    </source>
</evidence>